<comment type="pathway">
    <text evidence="1 6">Pyrimidine metabolism; UMP biosynthesis via de novo pathway; UMP from orotate: step 1/2.</text>
</comment>
<feature type="binding site" evidence="6">
    <location>
        <position position="85"/>
    </location>
    <ligand>
        <name>5-phospho-alpha-D-ribose 1-diphosphate</name>
        <dbReference type="ChEBI" id="CHEBI:58017"/>
        <note>ligand shared between dimeric partners</note>
    </ligand>
</feature>
<dbReference type="GO" id="GO:0044205">
    <property type="term" value="P:'de novo' UMP biosynthetic process"/>
    <property type="evidence" value="ECO:0007669"/>
    <property type="project" value="UniProtKB-UniRule"/>
</dbReference>
<dbReference type="CDD" id="cd06223">
    <property type="entry name" value="PRTases_typeI"/>
    <property type="match status" value="1"/>
</dbReference>
<feature type="binding site" evidence="6">
    <location>
        <position position="143"/>
    </location>
    <ligand>
        <name>orotate</name>
        <dbReference type="ChEBI" id="CHEBI:30839"/>
    </ligand>
</feature>
<dbReference type="GO" id="GO:0004588">
    <property type="term" value="F:orotate phosphoribosyltransferase activity"/>
    <property type="evidence" value="ECO:0007669"/>
    <property type="project" value="UniProtKB-UniRule"/>
</dbReference>
<dbReference type="PANTHER" id="PTHR19278">
    <property type="entry name" value="OROTATE PHOSPHORIBOSYLTRANSFERASE"/>
    <property type="match status" value="1"/>
</dbReference>
<evidence type="ECO:0000313" key="9">
    <source>
        <dbReference type="Proteomes" id="UP000002654"/>
    </source>
</evidence>
<dbReference type="UniPathway" id="UPA00070">
    <property type="reaction ID" value="UER00119"/>
</dbReference>
<comment type="catalytic activity">
    <reaction evidence="6">
        <text>orotidine 5'-phosphate + diphosphate = orotate + 5-phospho-alpha-D-ribose 1-diphosphate</text>
        <dbReference type="Rhea" id="RHEA:10380"/>
        <dbReference type="ChEBI" id="CHEBI:30839"/>
        <dbReference type="ChEBI" id="CHEBI:33019"/>
        <dbReference type="ChEBI" id="CHEBI:57538"/>
        <dbReference type="ChEBI" id="CHEBI:58017"/>
        <dbReference type="EC" id="2.4.2.10"/>
    </reaction>
</comment>
<feature type="domain" description="Phosphoribosyltransferase" evidence="7">
    <location>
        <begin position="47"/>
        <end position="148"/>
    </location>
</feature>
<dbReference type="Pfam" id="PF00156">
    <property type="entry name" value="Pribosyltran"/>
    <property type="match status" value="1"/>
</dbReference>
<keyword evidence="4 6" id="KW-0808">Transferase</keyword>
<dbReference type="GeneID" id="11261689"/>
<evidence type="ECO:0000256" key="2">
    <source>
        <dbReference type="ARBA" id="ARBA00011971"/>
    </source>
</evidence>
<dbReference type="PANTHER" id="PTHR19278:SF9">
    <property type="entry name" value="URIDINE 5'-MONOPHOSPHATE SYNTHASE"/>
    <property type="match status" value="1"/>
</dbReference>
<organism evidence="8 9">
    <name type="scientific">Thermoproteus tenax (strain ATCC 35583 / DSM 2078 / JCM 9277 / NBRC 100435 / Kra 1)</name>
    <dbReference type="NCBI Taxonomy" id="768679"/>
    <lineage>
        <taxon>Archaea</taxon>
        <taxon>Thermoproteota</taxon>
        <taxon>Thermoprotei</taxon>
        <taxon>Thermoproteales</taxon>
        <taxon>Thermoproteaceae</taxon>
        <taxon>Thermoproteus</taxon>
    </lineage>
</organism>
<evidence type="ECO:0000256" key="5">
    <source>
        <dbReference type="ARBA" id="ARBA00022975"/>
    </source>
</evidence>
<dbReference type="InterPro" id="IPR023031">
    <property type="entry name" value="OPRT"/>
</dbReference>
<keyword evidence="3 6" id="KW-0328">Glycosyltransferase</keyword>
<evidence type="ECO:0000256" key="4">
    <source>
        <dbReference type="ARBA" id="ARBA00022679"/>
    </source>
</evidence>
<dbReference type="HAMAP" id="MF_01208">
    <property type="entry name" value="PyrE"/>
    <property type="match status" value="1"/>
</dbReference>
<protein>
    <recommendedName>
        <fullName evidence="2 6">Orotate phosphoribosyltransferase</fullName>
        <shortName evidence="6">OPRT</shortName>
        <shortName evidence="6">OPRTase</shortName>
        <ecNumber evidence="2 6">2.4.2.10</ecNumber>
    </recommendedName>
</protein>
<dbReference type="InterPro" id="IPR029057">
    <property type="entry name" value="PRTase-like"/>
</dbReference>
<dbReference type="Gene3D" id="3.40.50.2020">
    <property type="match status" value="1"/>
</dbReference>
<keyword evidence="5 6" id="KW-0665">Pyrimidine biosynthesis</keyword>
<dbReference type="InterPro" id="IPR004467">
    <property type="entry name" value="Or_phspho_trans_dom"/>
</dbReference>
<accession>G4RPF7</accession>
<evidence type="ECO:0000256" key="1">
    <source>
        <dbReference type="ARBA" id="ARBA00004889"/>
    </source>
</evidence>
<dbReference type="eggNOG" id="arCOG00029">
    <property type="taxonomic scope" value="Archaea"/>
</dbReference>
<evidence type="ECO:0000256" key="6">
    <source>
        <dbReference type="HAMAP-Rule" id="MF_01208"/>
    </source>
</evidence>
<dbReference type="HOGENOM" id="CLU_074878_2_0_2"/>
<proteinExistence type="inferred from homology"/>
<dbReference type="GO" id="GO:0000287">
    <property type="term" value="F:magnesium ion binding"/>
    <property type="evidence" value="ECO:0007669"/>
    <property type="project" value="UniProtKB-UniRule"/>
</dbReference>
<dbReference type="InterPro" id="IPR000836">
    <property type="entry name" value="PRTase_dom"/>
</dbReference>
<keyword evidence="6" id="KW-0460">Magnesium</keyword>
<comment type="caution">
    <text evidence="6">Lacks conserved residue(s) required for the propagation of feature annotation.</text>
</comment>
<gene>
    <name evidence="6 8" type="primary">pyrE</name>
    <name evidence="8" type="ordered locus">TTX_0798</name>
</gene>
<dbReference type="SUPFAM" id="SSF53271">
    <property type="entry name" value="PRTase-like"/>
    <property type="match status" value="1"/>
</dbReference>
<dbReference type="Proteomes" id="UP000002654">
    <property type="component" value="Chromosome"/>
</dbReference>
<comment type="function">
    <text evidence="6">Catalyzes the transfer of a ribosyl phosphate group from 5-phosphoribose 1-diphosphate to orotate, leading to the formation of orotidine monophosphate (OMP).</text>
</comment>
<sequence>MLDEFVRREVIKFGDFQLSSGERSPYYVDMRLVLSYPDLLRWVIAKYTNILRDINFDLLVGVATGGIPYASILGFSMYKPIAYVRERAKWYGTKRDIEGAVWEGARAVLIDDVITTGQSVIQAINKLKEVGARVESVVVFLDREQCGAKRVEKETGVPVRPVYKILDILQEIKDLIGEDKYKQIYNYTMSFKC</sequence>
<keyword evidence="9" id="KW-1185">Reference proteome</keyword>
<name>G4RPF7_THETK</name>
<comment type="subunit">
    <text evidence="6">Homodimer.</text>
</comment>
<feature type="binding site" evidence="6">
    <location>
        <position position="115"/>
    </location>
    <ligand>
        <name>orotate</name>
        <dbReference type="ChEBI" id="CHEBI:30839"/>
    </ligand>
</feature>
<dbReference type="EC" id="2.4.2.10" evidence="2 6"/>
<dbReference type="AlphaFoldDB" id="G4RPF7"/>
<dbReference type="KEGG" id="ttn:TTX_0798"/>
<dbReference type="EMBL" id="FN869859">
    <property type="protein sequence ID" value="CCC81452.1"/>
    <property type="molecule type" value="Genomic_DNA"/>
</dbReference>
<reference evidence="8 9" key="1">
    <citation type="journal article" date="2011" name="PLoS ONE">
        <title>The complete genome sequence of Thermoproteus tenax: a physiologically versatile member of the Crenarchaeota.</title>
        <authorList>
            <person name="Siebers B."/>
            <person name="Zaparty M."/>
            <person name="Raddatz G."/>
            <person name="Tjaden B."/>
            <person name="Albers S.V."/>
            <person name="Bell S.D."/>
            <person name="Blombach F."/>
            <person name="Kletzin A."/>
            <person name="Kyrpides N."/>
            <person name="Lanz C."/>
            <person name="Plagens A."/>
            <person name="Rampp M."/>
            <person name="Rosinus A."/>
            <person name="von Jan M."/>
            <person name="Makarova K.S."/>
            <person name="Klenk H.P."/>
            <person name="Schuster S.C."/>
            <person name="Hensel R."/>
        </authorList>
    </citation>
    <scope>NUCLEOTIDE SEQUENCE [LARGE SCALE GENOMIC DNA]</scope>
    <source>
        <strain evidence="9">ATCC 35583 / DSM 2078 / JCM 9277 / NBRC 100435 / Kra 1</strain>
    </source>
</reference>
<evidence type="ECO:0000256" key="3">
    <source>
        <dbReference type="ARBA" id="ARBA00022676"/>
    </source>
</evidence>
<feature type="binding site" description="in other chain" evidence="6">
    <location>
        <begin position="111"/>
        <end position="119"/>
    </location>
    <ligand>
        <name>5-phospho-alpha-D-ribose 1-diphosphate</name>
        <dbReference type="ChEBI" id="CHEBI:58017"/>
        <note>ligand shared between dimeric partners</note>
    </ligand>
</feature>
<dbReference type="PATRIC" id="fig|768679.9.peg.806"/>
<dbReference type="NCBIfam" id="TIGR00336">
    <property type="entry name" value="pyrE"/>
    <property type="match status" value="1"/>
</dbReference>
<comment type="cofactor">
    <cofactor evidence="6">
        <name>Mg(2+)</name>
        <dbReference type="ChEBI" id="CHEBI:18420"/>
    </cofactor>
</comment>
<comment type="similarity">
    <text evidence="6">Belongs to the purine/pyrimidine phosphoribosyltransferase family. PyrE subfamily.</text>
</comment>
<evidence type="ECO:0000313" key="8">
    <source>
        <dbReference type="EMBL" id="CCC81452.1"/>
    </source>
</evidence>
<dbReference type="OrthoDB" id="9089at2157"/>
<dbReference type="STRING" id="768679.TTX_0798"/>
<dbReference type="RefSeq" id="WP_014126708.1">
    <property type="nucleotide sequence ID" value="NC_016070.1"/>
</dbReference>
<evidence type="ECO:0000259" key="7">
    <source>
        <dbReference type="Pfam" id="PF00156"/>
    </source>
</evidence>
<dbReference type="PaxDb" id="768679-TTX_0798"/>
<dbReference type="GO" id="GO:0019856">
    <property type="term" value="P:pyrimidine nucleobase biosynthetic process"/>
    <property type="evidence" value="ECO:0007669"/>
    <property type="project" value="TreeGrafter"/>
</dbReference>
<feature type="binding site" evidence="6">
    <location>
        <position position="89"/>
    </location>
    <ligand>
        <name>5-phospho-alpha-D-ribose 1-diphosphate</name>
        <dbReference type="ChEBI" id="CHEBI:58017"/>
        <note>ligand shared between dimeric partners</note>
    </ligand>
</feature>